<dbReference type="InterPro" id="IPR016040">
    <property type="entry name" value="NAD(P)-bd_dom"/>
</dbReference>
<dbReference type="CDD" id="cd05244">
    <property type="entry name" value="BVR-B_like_SDR_a"/>
    <property type="match status" value="1"/>
</dbReference>
<protein>
    <submittedName>
        <fullName evidence="1">UDP-glucose 4-epimerase</fullName>
        <ecNumber evidence="1">5.1.3.2</ecNumber>
    </submittedName>
</protein>
<dbReference type="RefSeq" id="WP_096351691.1">
    <property type="nucleotide sequence ID" value="NZ_AP017313.1"/>
</dbReference>
<dbReference type="PANTHER" id="PTHR43355">
    <property type="entry name" value="FLAVIN REDUCTASE (NADPH)"/>
    <property type="match status" value="1"/>
</dbReference>
<dbReference type="Proteomes" id="UP000218263">
    <property type="component" value="Chromosome"/>
</dbReference>
<dbReference type="InterPro" id="IPR051606">
    <property type="entry name" value="Polyketide_Oxido-like"/>
</dbReference>
<dbReference type="EMBL" id="AP017313">
    <property type="protein sequence ID" value="BAU53936.1"/>
    <property type="molecule type" value="Genomic_DNA"/>
</dbReference>
<dbReference type="InterPro" id="IPR036291">
    <property type="entry name" value="NAD(P)-bd_dom_sf"/>
</dbReference>
<dbReference type="OrthoDB" id="9785372at2"/>
<evidence type="ECO:0000313" key="1">
    <source>
        <dbReference type="EMBL" id="BAU53936.1"/>
    </source>
</evidence>
<name>A0A110B2M9_9SPHI</name>
<organism evidence="1 2">
    <name type="scientific">Mucilaginibacter gotjawali</name>
    <dbReference type="NCBI Taxonomy" id="1550579"/>
    <lineage>
        <taxon>Bacteria</taxon>
        <taxon>Pseudomonadati</taxon>
        <taxon>Bacteroidota</taxon>
        <taxon>Sphingobacteriia</taxon>
        <taxon>Sphingobacteriales</taxon>
        <taxon>Sphingobacteriaceae</taxon>
        <taxon>Mucilaginibacter</taxon>
    </lineage>
</organism>
<proteinExistence type="predicted"/>
<dbReference type="Gene3D" id="3.40.50.720">
    <property type="entry name" value="NAD(P)-binding Rossmann-like Domain"/>
    <property type="match status" value="1"/>
</dbReference>
<reference evidence="1 2" key="1">
    <citation type="submission" date="2015-12" db="EMBL/GenBank/DDBJ databases">
        <title>Genome sequence of Mucilaginibacter gotjawali.</title>
        <authorList>
            <person name="Lee J.S."/>
            <person name="Lee K.C."/>
            <person name="Kim K.K."/>
            <person name="Lee B.W."/>
        </authorList>
    </citation>
    <scope>NUCLEOTIDE SEQUENCE [LARGE SCALE GENOMIC DNA]</scope>
    <source>
        <strain evidence="1 2">SA3-7</strain>
    </source>
</reference>
<dbReference type="Pfam" id="PF13460">
    <property type="entry name" value="NAD_binding_10"/>
    <property type="match status" value="1"/>
</dbReference>
<dbReference type="PANTHER" id="PTHR43355:SF2">
    <property type="entry name" value="FLAVIN REDUCTASE (NADPH)"/>
    <property type="match status" value="1"/>
</dbReference>
<sequence length="213" mass="23122">MKVVLIGASGFVGTPVLGELLNRGHQVTTIVRNPDKIAAKSENLTTVAADIFNTGQLAELIKGNDAVISAYNPGWTNPEIYSDFIKGSESIREAVKKAGIKRLLVVGGAGSLRINGAQLVDGPQFPAEYKAGATAARDFLNILYNENDLDWTFLSPAINLHPGERTGKFRLGTDEPVFDTKGKCEISVEDMAIAIVDEIENNHYIKKRFTLGY</sequence>
<dbReference type="AlphaFoldDB" id="A0A110B2M9"/>
<dbReference type="KEGG" id="mgot:MgSA37_02107"/>
<evidence type="ECO:0000313" key="2">
    <source>
        <dbReference type="Proteomes" id="UP000218263"/>
    </source>
</evidence>
<dbReference type="GO" id="GO:0016646">
    <property type="term" value="F:oxidoreductase activity, acting on the CH-NH group of donors, NAD or NADP as acceptor"/>
    <property type="evidence" value="ECO:0007669"/>
    <property type="project" value="TreeGrafter"/>
</dbReference>
<keyword evidence="1" id="KW-0413">Isomerase</keyword>
<dbReference type="GO" id="GO:0003978">
    <property type="term" value="F:UDP-glucose 4-epimerase activity"/>
    <property type="evidence" value="ECO:0007669"/>
    <property type="project" value="UniProtKB-EC"/>
</dbReference>
<gene>
    <name evidence="1" type="ORF">MgSA37_02107</name>
</gene>
<keyword evidence="2" id="KW-1185">Reference proteome</keyword>
<dbReference type="SUPFAM" id="SSF51735">
    <property type="entry name" value="NAD(P)-binding Rossmann-fold domains"/>
    <property type="match status" value="1"/>
</dbReference>
<dbReference type="EC" id="5.1.3.2" evidence="1"/>
<accession>A0A110B2M9</accession>